<evidence type="ECO:0000313" key="2">
    <source>
        <dbReference type="Proteomes" id="UP001597112"/>
    </source>
</evidence>
<evidence type="ECO:0000313" key="1">
    <source>
        <dbReference type="EMBL" id="MFD1003190.1"/>
    </source>
</evidence>
<proteinExistence type="predicted"/>
<gene>
    <name evidence="1" type="ORF">ACFQ21_27945</name>
</gene>
<reference evidence="2" key="1">
    <citation type="journal article" date="2019" name="Int. J. Syst. Evol. Microbiol.">
        <title>The Global Catalogue of Microorganisms (GCM) 10K type strain sequencing project: providing services to taxonomists for standard genome sequencing and annotation.</title>
        <authorList>
            <consortium name="The Broad Institute Genomics Platform"/>
            <consortium name="The Broad Institute Genome Sequencing Center for Infectious Disease"/>
            <person name="Wu L."/>
            <person name="Ma J."/>
        </authorList>
    </citation>
    <scope>NUCLEOTIDE SEQUENCE [LARGE SCALE GENOMIC DNA]</scope>
    <source>
        <strain evidence="2">CCUG 58938</strain>
    </source>
</reference>
<name>A0ABW3KB49_9BACT</name>
<sequence length="80" mass="8869">MVYEIGSNTMLFEVDRASIVDISVGDIIHARGFHDAPYSWKQQDSQFMESNPDAKVFLKIKRETDGTCEAAGVTIITEGS</sequence>
<dbReference type="RefSeq" id="WP_377585515.1">
    <property type="nucleotide sequence ID" value="NZ_JBHTKA010000015.1"/>
</dbReference>
<protein>
    <submittedName>
        <fullName evidence="1">Uncharacterized protein</fullName>
    </submittedName>
</protein>
<dbReference type="Proteomes" id="UP001597112">
    <property type="component" value="Unassembled WGS sequence"/>
</dbReference>
<organism evidence="1 2">
    <name type="scientific">Ohtaekwangia kribbensis</name>
    <dbReference type="NCBI Taxonomy" id="688913"/>
    <lineage>
        <taxon>Bacteria</taxon>
        <taxon>Pseudomonadati</taxon>
        <taxon>Bacteroidota</taxon>
        <taxon>Cytophagia</taxon>
        <taxon>Cytophagales</taxon>
        <taxon>Fulvivirgaceae</taxon>
        <taxon>Ohtaekwangia</taxon>
    </lineage>
</organism>
<keyword evidence="2" id="KW-1185">Reference proteome</keyword>
<accession>A0ABW3KB49</accession>
<dbReference type="EMBL" id="JBHTKA010000015">
    <property type="protein sequence ID" value="MFD1003190.1"/>
    <property type="molecule type" value="Genomic_DNA"/>
</dbReference>
<comment type="caution">
    <text evidence="1">The sequence shown here is derived from an EMBL/GenBank/DDBJ whole genome shotgun (WGS) entry which is preliminary data.</text>
</comment>